<gene>
    <name evidence="3" type="ORF">SASPL_117310</name>
</gene>
<evidence type="ECO:0000313" key="3">
    <source>
        <dbReference type="EMBL" id="KAG6420771.1"/>
    </source>
</evidence>
<feature type="region of interest" description="Disordered" evidence="1">
    <location>
        <begin position="1"/>
        <end position="47"/>
    </location>
</feature>
<reference evidence="3" key="1">
    <citation type="submission" date="2018-01" db="EMBL/GenBank/DDBJ databases">
        <authorList>
            <person name="Mao J.F."/>
        </authorList>
    </citation>
    <scope>NUCLEOTIDE SEQUENCE</scope>
    <source>
        <strain evidence="3">Huo1</strain>
        <tissue evidence="3">Leaf</tissue>
    </source>
</reference>
<dbReference type="EMBL" id="PNBA02000006">
    <property type="protein sequence ID" value="KAG6420771.1"/>
    <property type="molecule type" value="Genomic_DNA"/>
</dbReference>
<protein>
    <recommendedName>
        <fullName evidence="2">Endonuclease/exonuclease/phosphatase domain-containing protein</fullName>
    </recommendedName>
</protein>
<dbReference type="InterPro" id="IPR005135">
    <property type="entry name" value="Endo/exonuclease/phosphatase"/>
</dbReference>
<dbReference type="AlphaFoldDB" id="A0A8X8XUR1"/>
<comment type="caution">
    <text evidence="3">The sequence shown here is derived from an EMBL/GenBank/DDBJ whole genome shotgun (WGS) entry which is preliminary data.</text>
</comment>
<evidence type="ECO:0000256" key="1">
    <source>
        <dbReference type="SAM" id="MobiDB-lite"/>
    </source>
</evidence>
<organism evidence="3">
    <name type="scientific">Salvia splendens</name>
    <name type="common">Scarlet sage</name>
    <dbReference type="NCBI Taxonomy" id="180675"/>
    <lineage>
        <taxon>Eukaryota</taxon>
        <taxon>Viridiplantae</taxon>
        <taxon>Streptophyta</taxon>
        <taxon>Embryophyta</taxon>
        <taxon>Tracheophyta</taxon>
        <taxon>Spermatophyta</taxon>
        <taxon>Magnoliopsida</taxon>
        <taxon>eudicotyledons</taxon>
        <taxon>Gunneridae</taxon>
        <taxon>Pentapetalae</taxon>
        <taxon>asterids</taxon>
        <taxon>lamiids</taxon>
        <taxon>Lamiales</taxon>
        <taxon>Lamiaceae</taxon>
        <taxon>Nepetoideae</taxon>
        <taxon>Mentheae</taxon>
        <taxon>Salviinae</taxon>
        <taxon>Salvia</taxon>
        <taxon>Salvia subgen. Calosphace</taxon>
        <taxon>core Calosphace</taxon>
    </lineage>
</organism>
<reference evidence="3" key="2">
    <citation type="submission" date="2020-08" db="EMBL/GenBank/DDBJ databases">
        <title>Plant Genome Project.</title>
        <authorList>
            <person name="Zhang R.-G."/>
        </authorList>
    </citation>
    <scope>NUCLEOTIDE SEQUENCE</scope>
    <source>
        <strain evidence="3">Huo1</strain>
        <tissue evidence="3">Leaf</tissue>
    </source>
</reference>
<dbReference type="Gene3D" id="3.60.10.10">
    <property type="entry name" value="Endonuclease/exonuclease/phosphatase"/>
    <property type="match status" value="1"/>
</dbReference>
<proteinExistence type="predicted"/>
<dbReference type="Proteomes" id="UP000298416">
    <property type="component" value="Unassembled WGS sequence"/>
</dbReference>
<feature type="domain" description="Endonuclease/exonuclease/phosphatase" evidence="2">
    <location>
        <begin position="66"/>
        <end position="239"/>
    </location>
</feature>
<dbReference type="GO" id="GO:0003824">
    <property type="term" value="F:catalytic activity"/>
    <property type="evidence" value="ECO:0007669"/>
    <property type="project" value="InterPro"/>
</dbReference>
<evidence type="ECO:0000313" key="4">
    <source>
        <dbReference type="Proteomes" id="UP000298416"/>
    </source>
</evidence>
<dbReference type="PANTHER" id="PTHR35218:SF9">
    <property type="entry name" value="ENDONUCLEASE_EXONUCLEASE_PHOSPHATASE DOMAIN-CONTAINING PROTEIN"/>
    <property type="match status" value="1"/>
</dbReference>
<dbReference type="SUPFAM" id="SSF56219">
    <property type="entry name" value="DNase I-like"/>
    <property type="match status" value="1"/>
</dbReference>
<dbReference type="InterPro" id="IPR036691">
    <property type="entry name" value="Endo/exonu/phosph_ase_sf"/>
</dbReference>
<dbReference type="PANTHER" id="PTHR35218">
    <property type="entry name" value="RNASE H DOMAIN-CONTAINING PROTEIN"/>
    <property type="match status" value="1"/>
</dbReference>
<keyword evidence="4" id="KW-1185">Reference proteome</keyword>
<sequence length="274" mass="31328">MRGDMCGSKNSGQGSTRAPEADRPDLDVEQRLTQAFGRPPDREAREFDENDVMELEENGRPIEGPHIIVLLEPRISGKNADKSIRRIGYPNFHRMEANGFSGGIWLLWDDFWHVEVLDTKNQFIHCRVWDERDMNFKFTAVYGHPSPSRRDILWQQLTDIQTASELPWVLLGDFNSIARGSERVGGSANRSGVSLQFVWWLMTSGLIDLGFLGPSFMWRRGTLHERLDIGLCSSEWRLAYPKASVLHLVRYQSDNRPLLLNLCSPSPSMVARPF</sequence>
<evidence type="ECO:0000259" key="2">
    <source>
        <dbReference type="Pfam" id="PF03372"/>
    </source>
</evidence>
<accession>A0A8X8XUR1</accession>
<feature type="compositionally biased region" description="Basic and acidic residues" evidence="1">
    <location>
        <begin position="19"/>
        <end position="30"/>
    </location>
</feature>
<name>A0A8X8XUR1_SALSN</name>
<dbReference type="Pfam" id="PF03372">
    <property type="entry name" value="Exo_endo_phos"/>
    <property type="match status" value="1"/>
</dbReference>